<feature type="region of interest" description="Disordered" evidence="2">
    <location>
        <begin position="105"/>
        <end position="168"/>
    </location>
</feature>
<dbReference type="AlphaFoldDB" id="B8C1Q3"/>
<organism evidence="3 4">
    <name type="scientific">Thalassiosira pseudonana</name>
    <name type="common">Marine diatom</name>
    <name type="synonym">Cyclotella nana</name>
    <dbReference type="NCBI Taxonomy" id="35128"/>
    <lineage>
        <taxon>Eukaryota</taxon>
        <taxon>Sar</taxon>
        <taxon>Stramenopiles</taxon>
        <taxon>Ochrophyta</taxon>
        <taxon>Bacillariophyta</taxon>
        <taxon>Coscinodiscophyceae</taxon>
        <taxon>Thalassiosirophycidae</taxon>
        <taxon>Thalassiosirales</taxon>
        <taxon>Thalassiosiraceae</taxon>
        <taxon>Thalassiosira</taxon>
    </lineage>
</organism>
<dbReference type="HOGENOM" id="CLU_1589739_0_0_1"/>
<dbReference type="KEGG" id="tps:THAPSDRAFT_5013"/>
<accession>B8C1Q3</accession>
<feature type="coiled-coil region" evidence="1">
    <location>
        <begin position="72"/>
        <end position="102"/>
    </location>
</feature>
<dbReference type="PaxDb" id="35128-Thaps5013"/>
<dbReference type="Proteomes" id="UP000001449">
    <property type="component" value="Chromosome 5"/>
</dbReference>
<keyword evidence="4" id="KW-1185">Reference proteome</keyword>
<feature type="compositionally biased region" description="Low complexity" evidence="2">
    <location>
        <begin position="105"/>
        <end position="126"/>
    </location>
</feature>
<feature type="compositionally biased region" description="Basic residues" evidence="2">
    <location>
        <begin position="135"/>
        <end position="158"/>
    </location>
</feature>
<gene>
    <name evidence="3" type="ORF">THAPSDRAFT_5013</name>
</gene>
<dbReference type="InParanoid" id="B8C1Q3"/>
<evidence type="ECO:0000313" key="4">
    <source>
        <dbReference type="Proteomes" id="UP000001449"/>
    </source>
</evidence>
<dbReference type="EMBL" id="CM000642">
    <property type="protein sequence ID" value="EED92259.1"/>
    <property type="molecule type" value="Genomic_DNA"/>
</dbReference>
<sequence>MLSSTCGRSLSKLTQPHPSLSHNLGVFSFFSTAPSAASKKPSPINQYDRFILPTTLLPTSQPPARQPRVVDGELLKSALQDLKRQKEEISNLEKLMDTMRIARLPTSTTTPTSGGAPTQQQPQQQGRTFQVMNRNARKPKRANHGKRPCSRVRRRWKVKSWANTSRRG</sequence>
<dbReference type="RefSeq" id="XP_002290507.1">
    <property type="nucleotide sequence ID" value="XM_002290471.1"/>
</dbReference>
<dbReference type="GeneID" id="7448455"/>
<evidence type="ECO:0000256" key="2">
    <source>
        <dbReference type="SAM" id="MobiDB-lite"/>
    </source>
</evidence>
<evidence type="ECO:0000256" key="1">
    <source>
        <dbReference type="SAM" id="Coils"/>
    </source>
</evidence>
<proteinExistence type="predicted"/>
<evidence type="ECO:0000313" key="3">
    <source>
        <dbReference type="EMBL" id="EED92259.1"/>
    </source>
</evidence>
<reference evidence="3 4" key="1">
    <citation type="journal article" date="2004" name="Science">
        <title>The genome of the diatom Thalassiosira pseudonana: ecology, evolution, and metabolism.</title>
        <authorList>
            <person name="Armbrust E.V."/>
            <person name="Berges J.A."/>
            <person name="Bowler C."/>
            <person name="Green B.R."/>
            <person name="Martinez D."/>
            <person name="Putnam N.H."/>
            <person name="Zhou S."/>
            <person name="Allen A.E."/>
            <person name="Apt K.E."/>
            <person name="Bechner M."/>
            <person name="Brzezinski M.A."/>
            <person name="Chaal B.K."/>
            <person name="Chiovitti A."/>
            <person name="Davis A.K."/>
            <person name="Demarest M.S."/>
            <person name="Detter J.C."/>
            <person name="Glavina T."/>
            <person name="Goodstein D."/>
            <person name="Hadi M.Z."/>
            <person name="Hellsten U."/>
            <person name="Hildebrand M."/>
            <person name="Jenkins B.D."/>
            <person name="Jurka J."/>
            <person name="Kapitonov V.V."/>
            <person name="Kroger N."/>
            <person name="Lau W.W."/>
            <person name="Lane T.W."/>
            <person name="Larimer F.W."/>
            <person name="Lippmeier J.C."/>
            <person name="Lucas S."/>
            <person name="Medina M."/>
            <person name="Montsant A."/>
            <person name="Obornik M."/>
            <person name="Parker M.S."/>
            <person name="Palenik B."/>
            <person name="Pazour G.J."/>
            <person name="Richardson P.M."/>
            <person name="Rynearson T.A."/>
            <person name="Saito M.A."/>
            <person name="Schwartz D.C."/>
            <person name="Thamatrakoln K."/>
            <person name="Valentin K."/>
            <person name="Vardi A."/>
            <person name="Wilkerson F.P."/>
            <person name="Rokhsar D.S."/>
        </authorList>
    </citation>
    <scope>NUCLEOTIDE SEQUENCE [LARGE SCALE GENOMIC DNA]</scope>
    <source>
        <strain evidence="3 4">CCMP1335</strain>
    </source>
</reference>
<reference evidence="3 4" key="2">
    <citation type="journal article" date="2008" name="Nature">
        <title>The Phaeodactylum genome reveals the evolutionary history of diatom genomes.</title>
        <authorList>
            <person name="Bowler C."/>
            <person name="Allen A.E."/>
            <person name="Badger J.H."/>
            <person name="Grimwood J."/>
            <person name="Jabbari K."/>
            <person name="Kuo A."/>
            <person name="Maheswari U."/>
            <person name="Martens C."/>
            <person name="Maumus F."/>
            <person name="Otillar R.P."/>
            <person name="Rayko E."/>
            <person name="Salamov A."/>
            <person name="Vandepoele K."/>
            <person name="Beszteri B."/>
            <person name="Gruber A."/>
            <person name="Heijde M."/>
            <person name="Katinka M."/>
            <person name="Mock T."/>
            <person name="Valentin K."/>
            <person name="Verret F."/>
            <person name="Berges J.A."/>
            <person name="Brownlee C."/>
            <person name="Cadoret J.P."/>
            <person name="Chiovitti A."/>
            <person name="Choi C.J."/>
            <person name="Coesel S."/>
            <person name="De Martino A."/>
            <person name="Detter J.C."/>
            <person name="Durkin C."/>
            <person name="Falciatore A."/>
            <person name="Fournet J."/>
            <person name="Haruta M."/>
            <person name="Huysman M.J."/>
            <person name="Jenkins B.D."/>
            <person name="Jiroutova K."/>
            <person name="Jorgensen R.E."/>
            <person name="Joubert Y."/>
            <person name="Kaplan A."/>
            <person name="Kroger N."/>
            <person name="Kroth P.G."/>
            <person name="La Roche J."/>
            <person name="Lindquist E."/>
            <person name="Lommer M."/>
            <person name="Martin-Jezequel V."/>
            <person name="Lopez P.J."/>
            <person name="Lucas S."/>
            <person name="Mangogna M."/>
            <person name="McGinnis K."/>
            <person name="Medlin L.K."/>
            <person name="Montsant A."/>
            <person name="Oudot-Le Secq M.P."/>
            <person name="Napoli C."/>
            <person name="Obornik M."/>
            <person name="Parker M.S."/>
            <person name="Petit J.L."/>
            <person name="Porcel B.M."/>
            <person name="Poulsen N."/>
            <person name="Robison M."/>
            <person name="Rychlewski L."/>
            <person name="Rynearson T.A."/>
            <person name="Schmutz J."/>
            <person name="Shapiro H."/>
            <person name="Siaut M."/>
            <person name="Stanley M."/>
            <person name="Sussman M.R."/>
            <person name="Taylor A.R."/>
            <person name="Vardi A."/>
            <person name="von Dassow P."/>
            <person name="Vyverman W."/>
            <person name="Willis A."/>
            <person name="Wyrwicz L.S."/>
            <person name="Rokhsar D.S."/>
            <person name="Weissenbach J."/>
            <person name="Armbrust E.V."/>
            <person name="Green B.R."/>
            <person name="Van de Peer Y."/>
            <person name="Grigoriev I.V."/>
        </authorList>
    </citation>
    <scope>NUCLEOTIDE SEQUENCE [LARGE SCALE GENOMIC DNA]</scope>
    <source>
        <strain evidence="3 4">CCMP1335</strain>
    </source>
</reference>
<keyword evidence="1" id="KW-0175">Coiled coil</keyword>
<protein>
    <submittedName>
        <fullName evidence="3">Uncharacterized protein</fullName>
    </submittedName>
</protein>
<name>B8C1Q3_THAPS</name>